<evidence type="ECO:0000313" key="2">
    <source>
        <dbReference type="Proteomes" id="UP001596166"/>
    </source>
</evidence>
<evidence type="ECO:0000313" key="1">
    <source>
        <dbReference type="EMBL" id="MFC5359542.1"/>
    </source>
</evidence>
<reference evidence="2" key="1">
    <citation type="journal article" date="2019" name="Int. J. Syst. Evol. Microbiol.">
        <title>The Global Catalogue of Microorganisms (GCM) 10K type strain sequencing project: providing services to taxonomists for standard genome sequencing and annotation.</title>
        <authorList>
            <consortium name="The Broad Institute Genomics Platform"/>
            <consortium name="The Broad Institute Genome Sequencing Center for Infectious Disease"/>
            <person name="Wu L."/>
            <person name="Ma J."/>
        </authorList>
    </citation>
    <scope>NUCLEOTIDE SEQUENCE [LARGE SCALE GENOMIC DNA]</scope>
    <source>
        <strain evidence="2">CCUG 58760</strain>
    </source>
</reference>
<name>A0ABW0GF34_9PROT</name>
<dbReference type="EMBL" id="JBHSLC010000115">
    <property type="protein sequence ID" value="MFC5359542.1"/>
    <property type="molecule type" value="Genomic_DNA"/>
</dbReference>
<accession>A0ABW0GF34</accession>
<organism evidence="1 2">
    <name type="scientific">Azospirillum himalayense</name>
    <dbReference type="NCBI Taxonomy" id="654847"/>
    <lineage>
        <taxon>Bacteria</taxon>
        <taxon>Pseudomonadati</taxon>
        <taxon>Pseudomonadota</taxon>
        <taxon>Alphaproteobacteria</taxon>
        <taxon>Rhodospirillales</taxon>
        <taxon>Azospirillaceae</taxon>
        <taxon>Azospirillum</taxon>
    </lineage>
</organism>
<dbReference type="RefSeq" id="WP_376999651.1">
    <property type="nucleotide sequence ID" value="NZ_JBHSLC010000115.1"/>
</dbReference>
<gene>
    <name evidence="1" type="ORF">ACFPMG_31550</name>
</gene>
<proteinExistence type="predicted"/>
<keyword evidence="2" id="KW-1185">Reference proteome</keyword>
<dbReference type="Proteomes" id="UP001596166">
    <property type="component" value="Unassembled WGS sequence"/>
</dbReference>
<evidence type="ECO:0008006" key="3">
    <source>
        <dbReference type="Google" id="ProtNLM"/>
    </source>
</evidence>
<comment type="caution">
    <text evidence="1">The sequence shown here is derived from an EMBL/GenBank/DDBJ whole genome shotgun (WGS) entry which is preliminary data.</text>
</comment>
<sequence>MSNPVTFPFSIGDTVKIKASGETGTVRGLSIVVSGVTSALVHYKAADGRAQECWWETEVLEAV</sequence>
<protein>
    <recommendedName>
        <fullName evidence="3">DUF2158 domain-containing protein</fullName>
    </recommendedName>
</protein>